<dbReference type="EC" id="2.7.7.65" evidence="1"/>
<dbReference type="PROSITE" id="PS50887">
    <property type="entry name" value="GGDEF"/>
    <property type="match status" value="1"/>
</dbReference>
<protein>
    <recommendedName>
        <fullName evidence="1">diguanylate cyclase</fullName>
        <ecNumber evidence="1">2.7.7.65</ecNumber>
    </recommendedName>
</protein>
<dbReference type="InterPro" id="IPR050469">
    <property type="entry name" value="Diguanylate_Cyclase"/>
</dbReference>
<dbReference type="SUPFAM" id="SSF55073">
    <property type="entry name" value="Nucleotide cyclase"/>
    <property type="match status" value="1"/>
</dbReference>
<dbReference type="NCBIfam" id="TIGR00254">
    <property type="entry name" value="GGDEF"/>
    <property type="match status" value="1"/>
</dbReference>
<keyword evidence="3" id="KW-1133">Transmembrane helix</keyword>
<accession>A0ABQ4UFL8</accession>
<dbReference type="SMART" id="SM00267">
    <property type="entry name" value="GGDEF"/>
    <property type="match status" value="1"/>
</dbReference>
<dbReference type="PANTHER" id="PTHR45138:SF9">
    <property type="entry name" value="DIGUANYLATE CYCLASE DGCM-RELATED"/>
    <property type="match status" value="1"/>
</dbReference>
<gene>
    <name evidence="5" type="ORF">LNAOJCKE_3329</name>
</gene>
<dbReference type="InterPro" id="IPR043128">
    <property type="entry name" value="Rev_trsase/Diguanyl_cyclase"/>
</dbReference>
<evidence type="ECO:0000313" key="6">
    <source>
        <dbReference type="Proteomes" id="UP001055039"/>
    </source>
</evidence>
<evidence type="ECO:0000313" key="5">
    <source>
        <dbReference type="EMBL" id="GJE66115.1"/>
    </source>
</evidence>
<evidence type="ECO:0000256" key="2">
    <source>
        <dbReference type="ARBA" id="ARBA00034247"/>
    </source>
</evidence>
<dbReference type="RefSeq" id="WP_238225699.1">
    <property type="nucleotide sequence ID" value="NZ_BAAADH010000007.1"/>
</dbReference>
<sequence length="419" mass="44895">MLDLTTLQVASISSRLAFVMVFLVTLLRHPREIYFGVWASALCSSLVASFLMLGDPPSVPLNAAKGSVVYILYGASLALSWVGLRLFYERTPRIPLTIVLTLASGLPYGVLQQAGASMPWSLTTVFGCIALSTALCILEILRTPASMRLWTQYVVLLGFSGYLCTFLLSIGAVHFASERLASPESGIYPLVFDLWCGVFIQVGYLAMVGERANLKISRLAETDPLTGLANRRGLFAAINRRASPASPPPRCAILLADIDHFKSLNDTYGHDGGDAVLIGFAERLRNVVRKNDIIARWGGEEFLIVLDQATDDVDPAVAAAERLRRAVAGQPFTVNGAAVTVTASIGVSIVAAGEVGIEPALARADAALYAAKRDGRNRVCLERPLSQPDIKAARTEPLSGLRGAMDAIQIAGQPRSEPA</sequence>
<reference evidence="5" key="1">
    <citation type="journal article" date="2021" name="Front. Microbiol.">
        <title>Comprehensive Comparative Genomics and Phenotyping of Methylobacterium Species.</title>
        <authorList>
            <person name="Alessa O."/>
            <person name="Ogura Y."/>
            <person name="Fujitani Y."/>
            <person name="Takami H."/>
            <person name="Hayashi T."/>
            <person name="Sahin N."/>
            <person name="Tani A."/>
        </authorList>
    </citation>
    <scope>NUCLEOTIDE SEQUENCE</scope>
    <source>
        <strain evidence="5">NBRC 15686</strain>
    </source>
</reference>
<comment type="caution">
    <text evidence="5">The sequence shown here is derived from an EMBL/GenBank/DDBJ whole genome shotgun (WGS) entry which is preliminary data.</text>
</comment>
<evidence type="ECO:0000259" key="4">
    <source>
        <dbReference type="PROSITE" id="PS50887"/>
    </source>
</evidence>
<dbReference type="PANTHER" id="PTHR45138">
    <property type="entry name" value="REGULATORY COMPONENTS OF SENSORY TRANSDUCTION SYSTEM"/>
    <property type="match status" value="1"/>
</dbReference>
<evidence type="ECO:0000256" key="3">
    <source>
        <dbReference type="SAM" id="Phobius"/>
    </source>
</evidence>
<feature type="transmembrane region" description="Helical" evidence="3">
    <location>
        <begin position="68"/>
        <end position="87"/>
    </location>
</feature>
<comment type="catalytic activity">
    <reaction evidence="2">
        <text>2 GTP = 3',3'-c-di-GMP + 2 diphosphate</text>
        <dbReference type="Rhea" id="RHEA:24898"/>
        <dbReference type="ChEBI" id="CHEBI:33019"/>
        <dbReference type="ChEBI" id="CHEBI:37565"/>
        <dbReference type="ChEBI" id="CHEBI:58805"/>
        <dbReference type="EC" id="2.7.7.65"/>
    </reaction>
</comment>
<feature type="transmembrane region" description="Helical" evidence="3">
    <location>
        <begin position="187"/>
        <end position="208"/>
    </location>
</feature>
<organism evidence="5 6">
    <name type="scientific">Methylorubrum aminovorans</name>
    <dbReference type="NCBI Taxonomy" id="269069"/>
    <lineage>
        <taxon>Bacteria</taxon>
        <taxon>Pseudomonadati</taxon>
        <taxon>Pseudomonadota</taxon>
        <taxon>Alphaproteobacteria</taxon>
        <taxon>Hyphomicrobiales</taxon>
        <taxon>Methylobacteriaceae</taxon>
        <taxon>Methylorubrum</taxon>
    </lineage>
</organism>
<dbReference type="InterPro" id="IPR000160">
    <property type="entry name" value="GGDEF_dom"/>
</dbReference>
<feature type="domain" description="GGDEF" evidence="4">
    <location>
        <begin position="249"/>
        <end position="384"/>
    </location>
</feature>
<dbReference type="Pfam" id="PF00990">
    <property type="entry name" value="GGDEF"/>
    <property type="match status" value="1"/>
</dbReference>
<name>A0ABQ4UFL8_9HYPH</name>
<dbReference type="InterPro" id="IPR029787">
    <property type="entry name" value="Nucleotide_cyclase"/>
</dbReference>
<proteinExistence type="predicted"/>
<keyword evidence="3" id="KW-0812">Transmembrane</keyword>
<dbReference type="CDD" id="cd01949">
    <property type="entry name" value="GGDEF"/>
    <property type="match status" value="1"/>
</dbReference>
<reference evidence="5" key="2">
    <citation type="submission" date="2021-08" db="EMBL/GenBank/DDBJ databases">
        <authorList>
            <person name="Tani A."/>
            <person name="Ola A."/>
            <person name="Ogura Y."/>
            <person name="Katsura K."/>
            <person name="Hayashi T."/>
        </authorList>
    </citation>
    <scope>NUCLEOTIDE SEQUENCE</scope>
    <source>
        <strain evidence="5">NBRC 15686</strain>
    </source>
</reference>
<keyword evidence="3" id="KW-0472">Membrane</keyword>
<feature type="transmembrane region" description="Helical" evidence="3">
    <location>
        <begin position="94"/>
        <end position="114"/>
    </location>
</feature>
<feature type="transmembrane region" description="Helical" evidence="3">
    <location>
        <begin position="6"/>
        <end position="26"/>
    </location>
</feature>
<dbReference type="Proteomes" id="UP001055039">
    <property type="component" value="Unassembled WGS sequence"/>
</dbReference>
<evidence type="ECO:0000256" key="1">
    <source>
        <dbReference type="ARBA" id="ARBA00012528"/>
    </source>
</evidence>
<keyword evidence="6" id="KW-1185">Reference proteome</keyword>
<feature type="transmembrane region" description="Helical" evidence="3">
    <location>
        <begin position="153"/>
        <end position="175"/>
    </location>
</feature>
<dbReference type="Gene3D" id="3.30.70.270">
    <property type="match status" value="1"/>
</dbReference>
<dbReference type="EMBL" id="BPRC01000011">
    <property type="protein sequence ID" value="GJE66115.1"/>
    <property type="molecule type" value="Genomic_DNA"/>
</dbReference>
<feature type="transmembrane region" description="Helical" evidence="3">
    <location>
        <begin position="120"/>
        <end position="141"/>
    </location>
</feature>
<feature type="transmembrane region" description="Helical" evidence="3">
    <location>
        <begin position="33"/>
        <end position="53"/>
    </location>
</feature>